<reference evidence="1 2" key="1">
    <citation type="journal article" date="2018" name="Front. Plant Sci.">
        <title>Red Clover (Trifolium pratense) and Zigzag Clover (T. medium) - A Picture of Genomic Similarities and Differences.</title>
        <authorList>
            <person name="Dluhosova J."/>
            <person name="Istvanek J."/>
            <person name="Nedelnik J."/>
            <person name="Repkova J."/>
        </authorList>
    </citation>
    <scope>NUCLEOTIDE SEQUENCE [LARGE SCALE GENOMIC DNA]</scope>
    <source>
        <strain evidence="2">cv. 10/8</strain>
        <tissue evidence="1">Leaf</tissue>
    </source>
</reference>
<comment type="caution">
    <text evidence="1">The sequence shown here is derived from an EMBL/GenBank/DDBJ whole genome shotgun (WGS) entry which is preliminary data.</text>
</comment>
<keyword evidence="2" id="KW-1185">Reference proteome</keyword>
<sequence length="32" mass="3380">TCNAADEARGNDDRFEHTCNCSGLASCITCSN</sequence>
<accession>A0A392RQE7</accession>
<feature type="non-terminal residue" evidence="1">
    <location>
        <position position="1"/>
    </location>
</feature>
<proteinExistence type="predicted"/>
<organism evidence="1 2">
    <name type="scientific">Trifolium medium</name>
    <dbReference type="NCBI Taxonomy" id="97028"/>
    <lineage>
        <taxon>Eukaryota</taxon>
        <taxon>Viridiplantae</taxon>
        <taxon>Streptophyta</taxon>
        <taxon>Embryophyta</taxon>
        <taxon>Tracheophyta</taxon>
        <taxon>Spermatophyta</taxon>
        <taxon>Magnoliopsida</taxon>
        <taxon>eudicotyledons</taxon>
        <taxon>Gunneridae</taxon>
        <taxon>Pentapetalae</taxon>
        <taxon>rosids</taxon>
        <taxon>fabids</taxon>
        <taxon>Fabales</taxon>
        <taxon>Fabaceae</taxon>
        <taxon>Papilionoideae</taxon>
        <taxon>50 kb inversion clade</taxon>
        <taxon>NPAAA clade</taxon>
        <taxon>Hologalegina</taxon>
        <taxon>IRL clade</taxon>
        <taxon>Trifolieae</taxon>
        <taxon>Trifolium</taxon>
    </lineage>
</organism>
<evidence type="ECO:0000313" key="2">
    <source>
        <dbReference type="Proteomes" id="UP000265520"/>
    </source>
</evidence>
<name>A0A392RQE7_9FABA</name>
<dbReference type="AlphaFoldDB" id="A0A392RQE7"/>
<protein>
    <submittedName>
        <fullName evidence="1">Uncharacterized protein</fullName>
    </submittedName>
</protein>
<dbReference type="EMBL" id="LXQA010250802">
    <property type="protein sequence ID" value="MCI38000.1"/>
    <property type="molecule type" value="Genomic_DNA"/>
</dbReference>
<dbReference type="Proteomes" id="UP000265520">
    <property type="component" value="Unassembled WGS sequence"/>
</dbReference>
<evidence type="ECO:0000313" key="1">
    <source>
        <dbReference type="EMBL" id="MCI38000.1"/>
    </source>
</evidence>